<accession>A0ABW7FKP3</accession>
<sequence length="136" mass="14972">MKALKTALVAMSLGLTLGTAVARDEPMYVPERVNLAGRPGITQSKVHDSLVRAAARRNWVVQSDAPGEMVLKQSRNGKHEATVKVTYDATGYQLIYANSYNLNADADKQRIHPTYNMWIRNLSNDVASEVSLATLN</sequence>
<dbReference type="EMBL" id="JBIGHW010000007">
    <property type="protein sequence ID" value="MFG6441892.1"/>
    <property type="molecule type" value="Genomic_DNA"/>
</dbReference>
<proteinExistence type="predicted"/>
<evidence type="ECO:0008006" key="4">
    <source>
        <dbReference type="Google" id="ProtNLM"/>
    </source>
</evidence>
<keyword evidence="1" id="KW-0732">Signal</keyword>
<evidence type="ECO:0000256" key="1">
    <source>
        <dbReference type="SAM" id="SignalP"/>
    </source>
</evidence>
<feature type="signal peptide" evidence="1">
    <location>
        <begin position="1"/>
        <end position="22"/>
    </location>
</feature>
<name>A0ABW7FKP3_9BURK</name>
<evidence type="ECO:0000313" key="3">
    <source>
        <dbReference type="Proteomes" id="UP001606301"/>
    </source>
</evidence>
<protein>
    <recommendedName>
        <fullName evidence="4">Lipoprotein</fullName>
    </recommendedName>
</protein>
<gene>
    <name evidence="2" type="ORF">ACG0Z3_14500</name>
</gene>
<reference evidence="2 3" key="1">
    <citation type="submission" date="2024-08" db="EMBL/GenBank/DDBJ databases">
        <authorList>
            <person name="Lu H."/>
        </authorList>
    </citation>
    <scope>NUCLEOTIDE SEQUENCE [LARGE SCALE GENOMIC DNA]</scope>
    <source>
        <strain evidence="2 3">LKC17W</strain>
    </source>
</reference>
<comment type="caution">
    <text evidence="2">The sequence shown here is derived from an EMBL/GenBank/DDBJ whole genome shotgun (WGS) entry which is preliminary data.</text>
</comment>
<dbReference type="RefSeq" id="WP_394398591.1">
    <property type="nucleotide sequence ID" value="NZ_JBIGHW010000007.1"/>
</dbReference>
<dbReference type="Proteomes" id="UP001606301">
    <property type="component" value="Unassembled WGS sequence"/>
</dbReference>
<organism evidence="2 3">
    <name type="scientific">Pelomonas margarita</name>
    <dbReference type="NCBI Taxonomy" id="3299031"/>
    <lineage>
        <taxon>Bacteria</taxon>
        <taxon>Pseudomonadati</taxon>
        <taxon>Pseudomonadota</taxon>
        <taxon>Betaproteobacteria</taxon>
        <taxon>Burkholderiales</taxon>
        <taxon>Sphaerotilaceae</taxon>
        <taxon>Roseateles</taxon>
    </lineage>
</organism>
<keyword evidence="3" id="KW-1185">Reference proteome</keyword>
<feature type="chain" id="PRO_5046716507" description="Lipoprotein" evidence="1">
    <location>
        <begin position="23"/>
        <end position="136"/>
    </location>
</feature>
<evidence type="ECO:0000313" key="2">
    <source>
        <dbReference type="EMBL" id="MFG6441892.1"/>
    </source>
</evidence>